<dbReference type="Proteomes" id="UP000307244">
    <property type="component" value="Unassembled WGS sequence"/>
</dbReference>
<organism evidence="1 2">
    <name type="scientific">Pedobacter frigoris</name>
    <dbReference type="NCBI Taxonomy" id="2571272"/>
    <lineage>
        <taxon>Bacteria</taxon>
        <taxon>Pseudomonadati</taxon>
        <taxon>Bacteroidota</taxon>
        <taxon>Sphingobacteriia</taxon>
        <taxon>Sphingobacteriales</taxon>
        <taxon>Sphingobacteriaceae</taxon>
        <taxon>Pedobacter</taxon>
    </lineage>
</organism>
<dbReference type="AlphaFoldDB" id="A0A4U1CPX3"/>
<dbReference type="OrthoDB" id="773270at2"/>
<name>A0A4U1CPX3_9SPHI</name>
<accession>A0A4U1CPX3</accession>
<evidence type="ECO:0000313" key="2">
    <source>
        <dbReference type="Proteomes" id="UP000307244"/>
    </source>
</evidence>
<evidence type="ECO:0000313" key="1">
    <source>
        <dbReference type="EMBL" id="TKC08930.1"/>
    </source>
</evidence>
<comment type="caution">
    <text evidence="1">The sequence shown here is derived from an EMBL/GenBank/DDBJ whole genome shotgun (WGS) entry which is preliminary data.</text>
</comment>
<dbReference type="EMBL" id="SWBQ01000001">
    <property type="protein sequence ID" value="TKC08930.1"/>
    <property type="molecule type" value="Genomic_DNA"/>
</dbReference>
<reference evidence="1 2" key="1">
    <citation type="submission" date="2019-04" db="EMBL/GenBank/DDBJ databases">
        <title>Pedobacter sp. RP-3-15 sp. nov., isolated from Arctic soil.</title>
        <authorList>
            <person name="Dahal R.H."/>
            <person name="Kim D.-U."/>
        </authorList>
    </citation>
    <scope>NUCLEOTIDE SEQUENCE [LARGE SCALE GENOMIC DNA]</scope>
    <source>
        <strain evidence="1 2">RP-3-15</strain>
    </source>
</reference>
<proteinExistence type="predicted"/>
<gene>
    <name evidence="1" type="ORF">FA047_02205</name>
</gene>
<evidence type="ECO:0008006" key="3">
    <source>
        <dbReference type="Google" id="ProtNLM"/>
    </source>
</evidence>
<dbReference type="RefSeq" id="WP_136834348.1">
    <property type="nucleotide sequence ID" value="NZ_SWBQ01000001.1"/>
</dbReference>
<sequence>MKNLKNNIKYVIIFFFILLASCQKDEVAKETKDEQPINLADYYIIGRKPAQLSNGQTVQIPYLINFDEYGKANFLRESAKPFTFKDGKIKISDAMVFTIKDNAITAYEDVIKRYPFTSYSLQKKPTTNQFYGNSYQGNWTNVAKTFSVFKFNSATYEEKTGAIYAFAGKYTLLGNIAAISDTEDYAADNFAEYTIVLIDGKLEVTCRKNNLVGAGSETFTYGVFTKVP</sequence>
<dbReference type="PROSITE" id="PS51257">
    <property type="entry name" value="PROKAR_LIPOPROTEIN"/>
    <property type="match status" value="1"/>
</dbReference>
<keyword evidence="2" id="KW-1185">Reference proteome</keyword>
<protein>
    <recommendedName>
        <fullName evidence="3">Lipoprotein</fullName>
    </recommendedName>
</protein>